<dbReference type="Gene3D" id="3.40.50.720">
    <property type="entry name" value="NAD(P)-binding Rossmann-like Domain"/>
    <property type="match status" value="1"/>
</dbReference>
<evidence type="ECO:0000313" key="3">
    <source>
        <dbReference type="Proteomes" id="UP001379533"/>
    </source>
</evidence>
<dbReference type="InterPro" id="IPR036291">
    <property type="entry name" value="NAD(P)-bd_dom_sf"/>
</dbReference>
<dbReference type="Proteomes" id="UP001379533">
    <property type="component" value="Chromosome"/>
</dbReference>
<sequence>MSTVGTNRRVALVGHGIMGRRHVRALLALPDRVTLAGIYDPDPAAASNAANIRVYASETEAIADADVVFVASPIAAHMSTVLRALRARRDVFVEKPIGATAEESAAMVEAAERSGRRLFVGHSERFNPVVRALRRVLDPARIRTISFCRVGAPRSRARDVLLNLGVHDLDLASYLTESRAHVRAAFGREDNTDVLLSTGRGSARVRVSREGERERRVLVTTDDASYEGDLLRFRLTVDEREELALDTEEPIIAQARAVFDALDGLPSDIAEGHHGAHAVRLAEKSLALLRKPHSQRALSEYVDSAE</sequence>
<proteinExistence type="predicted"/>
<dbReference type="PANTHER" id="PTHR43708:SF8">
    <property type="entry name" value="OXIDOREDUCTASE"/>
    <property type="match status" value="1"/>
</dbReference>
<accession>A0ABZ2K8T1</accession>
<dbReference type="Gene3D" id="3.30.360.10">
    <property type="entry name" value="Dihydrodipicolinate Reductase, domain 2"/>
    <property type="match status" value="1"/>
</dbReference>
<evidence type="ECO:0000259" key="1">
    <source>
        <dbReference type="Pfam" id="PF01408"/>
    </source>
</evidence>
<protein>
    <submittedName>
        <fullName evidence="2">Gfo/Idh/MocA family oxidoreductase</fullName>
    </submittedName>
</protein>
<keyword evidence="3" id="KW-1185">Reference proteome</keyword>
<reference evidence="2 3" key="1">
    <citation type="submission" date="2021-12" db="EMBL/GenBank/DDBJ databases">
        <title>Discovery of the Pendulisporaceae a myxobacterial family with distinct sporulation behavior and unique specialized metabolism.</title>
        <authorList>
            <person name="Garcia R."/>
            <person name="Popoff A."/>
            <person name="Bader C.D."/>
            <person name="Loehr J."/>
            <person name="Walesch S."/>
            <person name="Walt C."/>
            <person name="Boldt J."/>
            <person name="Bunk B."/>
            <person name="Haeckl F.J.F.P.J."/>
            <person name="Gunesch A.P."/>
            <person name="Birkelbach J."/>
            <person name="Nuebel U."/>
            <person name="Pietschmann T."/>
            <person name="Bach T."/>
            <person name="Mueller R."/>
        </authorList>
    </citation>
    <scope>NUCLEOTIDE SEQUENCE [LARGE SCALE GENOMIC DNA]</scope>
    <source>
        <strain evidence="2 3">MSr12523</strain>
    </source>
</reference>
<feature type="domain" description="Gfo/Idh/MocA-like oxidoreductase N-terminal" evidence="1">
    <location>
        <begin position="9"/>
        <end position="122"/>
    </location>
</feature>
<dbReference type="RefSeq" id="WP_394845690.1">
    <property type="nucleotide sequence ID" value="NZ_CP089982.1"/>
</dbReference>
<organism evidence="2 3">
    <name type="scientific">Pendulispora brunnea</name>
    <dbReference type="NCBI Taxonomy" id="2905690"/>
    <lineage>
        <taxon>Bacteria</taxon>
        <taxon>Pseudomonadati</taxon>
        <taxon>Myxococcota</taxon>
        <taxon>Myxococcia</taxon>
        <taxon>Myxococcales</taxon>
        <taxon>Sorangiineae</taxon>
        <taxon>Pendulisporaceae</taxon>
        <taxon>Pendulispora</taxon>
    </lineage>
</organism>
<dbReference type="InterPro" id="IPR051317">
    <property type="entry name" value="Gfo/Idh/MocA_oxidoreduct"/>
</dbReference>
<dbReference type="SUPFAM" id="SSF51735">
    <property type="entry name" value="NAD(P)-binding Rossmann-fold domains"/>
    <property type="match status" value="1"/>
</dbReference>
<dbReference type="EMBL" id="CP089982">
    <property type="protein sequence ID" value="WXA95082.1"/>
    <property type="molecule type" value="Genomic_DNA"/>
</dbReference>
<evidence type="ECO:0000313" key="2">
    <source>
        <dbReference type="EMBL" id="WXA95082.1"/>
    </source>
</evidence>
<dbReference type="PANTHER" id="PTHR43708">
    <property type="entry name" value="CONSERVED EXPRESSED OXIDOREDUCTASE (EUROFUNG)"/>
    <property type="match status" value="1"/>
</dbReference>
<dbReference type="InterPro" id="IPR000683">
    <property type="entry name" value="Gfo/Idh/MocA-like_OxRdtase_N"/>
</dbReference>
<gene>
    <name evidence="2" type="ORF">LZC95_52755</name>
</gene>
<name>A0ABZ2K8T1_9BACT</name>
<dbReference type="Pfam" id="PF01408">
    <property type="entry name" value="GFO_IDH_MocA"/>
    <property type="match status" value="1"/>
</dbReference>